<dbReference type="EMBL" id="BMFP01000004">
    <property type="protein sequence ID" value="GGG18050.1"/>
    <property type="molecule type" value="Genomic_DNA"/>
</dbReference>
<dbReference type="Proteomes" id="UP000634043">
    <property type="component" value="Unassembled WGS sequence"/>
</dbReference>
<evidence type="ECO:0000313" key="3">
    <source>
        <dbReference type="EMBL" id="GGG18050.1"/>
    </source>
</evidence>
<organism evidence="3 4">
    <name type="scientific">Pontibacter amylolyticus</name>
    <dbReference type="NCBI Taxonomy" id="1424080"/>
    <lineage>
        <taxon>Bacteria</taxon>
        <taxon>Pseudomonadati</taxon>
        <taxon>Bacteroidota</taxon>
        <taxon>Cytophagia</taxon>
        <taxon>Cytophagales</taxon>
        <taxon>Hymenobacteraceae</taxon>
        <taxon>Pontibacter</taxon>
    </lineage>
</organism>
<keyword evidence="4" id="KW-1185">Reference proteome</keyword>
<dbReference type="SUPFAM" id="SSF101874">
    <property type="entry name" value="YceI-like"/>
    <property type="match status" value="1"/>
</dbReference>
<dbReference type="RefSeq" id="WP_188501661.1">
    <property type="nucleotide sequence ID" value="NZ_BMFP01000004.1"/>
</dbReference>
<evidence type="ECO:0000259" key="2">
    <source>
        <dbReference type="Pfam" id="PF04264"/>
    </source>
</evidence>
<evidence type="ECO:0000256" key="1">
    <source>
        <dbReference type="SAM" id="SignalP"/>
    </source>
</evidence>
<feature type="signal peptide" evidence="1">
    <location>
        <begin position="1"/>
        <end position="21"/>
    </location>
</feature>
<sequence length="198" mass="21783">MKKLLLIVLYSLYWLLPQAQAQTGTYKGIGTIVFEAGAPFNLIKGTSESANGLIDLETGKLRFDVPITSFQFLNSLMQERFNDKYMQSGRFQKATFVGKITEKGPVSAKGEAKVTAAGILTIHGVSKKRTITGTIVQKGNTWQLVTDFPVKLADHHIQAPRLSSGYGASTMNVSLKMPLTPTEPEPQQIMAIKKFSFK</sequence>
<dbReference type="Pfam" id="PF04264">
    <property type="entry name" value="YceI"/>
    <property type="match status" value="1"/>
</dbReference>
<accession>A0ABQ1W9L3</accession>
<name>A0ABQ1W9L3_9BACT</name>
<keyword evidence="1" id="KW-0732">Signal</keyword>
<dbReference type="Gene3D" id="2.40.128.110">
    <property type="entry name" value="Lipid/polyisoprenoid-binding, YceI-like"/>
    <property type="match status" value="1"/>
</dbReference>
<feature type="domain" description="Lipid/polyisoprenoid-binding YceI-like" evidence="2">
    <location>
        <begin position="43"/>
        <end position="159"/>
    </location>
</feature>
<evidence type="ECO:0000313" key="4">
    <source>
        <dbReference type="Proteomes" id="UP000634043"/>
    </source>
</evidence>
<gene>
    <name evidence="3" type="ORF">GCM10011323_22830</name>
</gene>
<comment type="caution">
    <text evidence="3">The sequence shown here is derived from an EMBL/GenBank/DDBJ whole genome shotgun (WGS) entry which is preliminary data.</text>
</comment>
<dbReference type="InterPro" id="IPR036761">
    <property type="entry name" value="TTHA0802/YceI-like_sf"/>
</dbReference>
<proteinExistence type="predicted"/>
<dbReference type="InterPro" id="IPR007372">
    <property type="entry name" value="Lipid/polyisoprenoid-bd_YceI"/>
</dbReference>
<protein>
    <recommendedName>
        <fullName evidence="2">Lipid/polyisoprenoid-binding YceI-like domain-containing protein</fullName>
    </recommendedName>
</protein>
<reference evidence="4" key="1">
    <citation type="journal article" date="2019" name="Int. J. Syst. Evol. Microbiol.">
        <title>The Global Catalogue of Microorganisms (GCM) 10K type strain sequencing project: providing services to taxonomists for standard genome sequencing and annotation.</title>
        <authorList>
            <consortium name="The Broad Institute Genomics Platform"/>
            <consortium name="The Broad Institute Genome Sequencing Center for Infectious Disease"/>
            <person name="Wu L."/>
            <person name="Ma J."/>
        </authorList>
    </citation>
    <scope>NUCLEOTIDE SEQUENCE [LARGE SCALE GENOMIC DNA]</scope>
    <source>
        <strain evidence="4">CGMCC 1.12749</strain>
    </source>
</reference>
<feature type="chain" id="PRO_5046105185" description="Lipid/polyisoprenoid-binding YceI-like domain-containing protein" evidence="1">
    <location>
        <begin position="22"/>
        <end position="198"/>
    </location>
</feature>